<dbReference type="Proteomes" id="UP000249725">
    <property type="component" value="Unassembled WGS sequence"/>
</dbReference>
<dbReference type="SUPFAM" id="SSF52172">
    <property type="entry name" value="CheY-like"/>
    <property type="match status" value="1"/>
</dbReference>
<dbReference type="PROSITE" id="PS50110">
    <property type="entry name" value="RESPONSE_REGULATORY"/>
    <property type="match status" value="1"/>
</dbReference>
<gene>
    <name evidence="6" type="ORF">DJ018_18560</name>
</gene>
<dbReference type="OrthoDB" id="9808843at2"/>
<comment type="caution">
    <text evidence="6">The sequence shown here is derived from an EMBL/GenBank/DDBJ whole genome shotgun (WGS) entry which is preliminary data.</text>
</comment>
<dbReference type="PANTHER" id="PTHR45339:SF1">
    <property type="entry name" value="HYBRID SIGNAL TRANSDUCTION HISTIDINE KINASE J"/>
    <property type="match status" value="1"/>
</dbReference>
<feature type="region of interest" description="Disordered" evidence="4">
    <location>
        <begin position="1"/>
        <end position="20"/>
    </location>
</feature>
<feature type="domain" description="Response regulatory" evidence="5">
    <location>
        <begin position="78"/>
        <end position="197"/>
    </location>
</feature>
<evidence type="ECO:0000256" key="2">
    <source>
        <dbReference type="ARBA" id="ARBA00023012"/>
    </source>
</evidence>
<dbReference type="GO" id="GO:0000160">
    <property type="term" value="P:phosphorelay signal transduction system"/>
    <property type="evidence" value="ECO:0007669"/>
    <property type="project" value="UniProtKB-KW"/>
</dbReference>
<evidence type="ECO:0000256" key="3">
    <source>
        <dbReference type="PROSITE-ProRule" id="PRU00169"/>
    </source>
</evidence>
<keyword evidence="2" id="KW-0902">Two-component regulatory system</keyword>
<name>A0A328A9D2_9CAUL</name>
<dbReference type="InterPro" id="IPR001789">
    <property type="entry name" value="Sig_transdc_resp-reg_receiver"/>
</dbReference>
<evidence type="ECO:0000259" key="5">
    <source>
        <dbReference type="PROSITE" id="PS50110"/>
    </source>
</evidence>
<evidence type="ECO:0000256" key="1">
    <source>
        <dbReference type="ARBA" id="ARBA00022553"/>
    </source>
</evidence>
<dbReference type="InterPro" id="IPR011006">
    <property type="entry name" value="CheY-like_superfamily"/>
</dbReference>
<sequence>MRLSSRSSTTSRRGAAIAAAVSRRSPARPVCMAGAIRPQPLIAGAFEVNDLVTHRWQLARSGNRGPQVYDRPTDRPLRVLMADDHPTNRAVIEVILSLIDADLMAVEDGAQALEAFKRGAFDVVLMDLQMPVMDGLTAIRGIRNFEQEALRGRTPVLAVSANAMSEHVAAALEAGADRHIAKPVVPEALLDAISRAVAEAEASGVDLRAHAL</sequence>
<feature type="modified residue" description="4-aspartylphosphate" evidence="3">
    <location>
        <position position="127"/>
    </location>
</feature>
<reference evidence="7" key="1">
    <citation type="submission" date="2018-05" db="EMBL/GenBank/DDBJ databases">
        <authorList>
            <person name="Li X."/>
        </authorList>
    </citation>
    <scope>NUCLEOTIDE SEQUENCE [LARGE SCALE GENOMIC DNA]</scope>
    <source>
        <strain evidence="7">YIM 73061</strain>
    </source>
</reference>
<dbReference type="Pfam" id="PF00072">
    <property type="entry name" value="Response_reg"/>
    <property type="match status" value="1"/>
</dbReference>
<dbReference type="PANTHER" id="PTHR45339">
    <property type="entry name" value="HYBRID SIGNAL TRANSDUCTION HISTIDINE KINASE J"/>
    <property type="match status" value="1"/>
</dbReference>
<proteinExistence type="predicted"/>
<accession>A0A328A9D2</accession>
<keyword evidence="7" id="KW-1185">Reference proteome</keyword>
<protein>
    <recommendedName>
        <fullName evidence="5">Response regulatory domain-containing protein</fullName>
    </recommendedName>
</protein>
<dbReference type="CDD" id="cd17546">
    <property type="entry name" value="REC_hyHK_CKI1_RcsC-like"/>
    <property type="match status" value="1"/>
</dbReference>
<evidence type="ECO:0000313" key="6">
    <source>
        <dbReference type="EMBL" id="RAK50746.1"/>
    </source>
</evidence>
<keyword evidence="1 3" id="KW-0597">Phosphoprotein</keyword>
<dbReference type="Gene3D" id="3.40.50.2300">
    <property type="match status" value="1"/>
</dbReference>
<dbReference type="EMBL" id="QFYR01000006">
    <property type="protein sequence ID" value="RAK50746.1"/>
    <property type="molecule type" value="Genomic_DNA"/>
</dbReference>
<evidence type="ECO:0000256" key="4">
    <source>
        <dbReference type="SAM" id="MobiDB-lite"/>
    </source>
</evidence>
<dbReference type="SMART" id="SM00448">
    <property type="entry name" value="REC"/>
    <property type="match status" value="1"/>
</dbReference>
<dbReference type="AlphaFoldDB" id="A0A328A9D2"/>
<evidence type="ECO:0000313" key="7">
    <source>
        <dbReference type="Proteomes" id="UP000249725"/>
    </source>
</evidence>
<organism evidence="6 7">
    <name type="scientific">Phenylobacterium deserti</name>
    <dbReference type="NCBI Taxonomy" id="1914756"/>
    <lineage>
        <taxon>Bacteria</taxon>
        <taxon>Pseudomonadati</taxon>
        <taxon>Pseudomonadota</taxon>
        <taxon>Alphaproteobacteria</taxon>
        <taxon>Caulobacterales</taxon>
        <taxon>Caulobacteraceae</taxon>
        <taxon>Phenylobacterium</taxon>
    </lineage>
</organism>